<evidence type="ECO:0000256" key="3">
    <source>
        <dbReference type="ARBA" id="ARBA00023125"/>
    </source>
</evidence>
<dbReference type="InterPro" id="IPR036397">
    <property type="entry name" value="RNaseH_sf"/>
</dbReference>
<accession>W4QLA7</accession>
<dbReference type="PROSITE" id="PS50994">
    <property type="entry name" value="INTEGRASE"/>
    <property type="match status" value="1"/>
</dbReference>
<dbReference type="NCBIfam" id="NF033546">
    <property type="entry name" value="transpos_IS21"/>
    <property type="match status" value="1"/>
</dbReference>
<dbReference type="PROSITE" id="PS50531">
    <property type="entry name" value="HTH_IS21"/>
    <property type="match status" value="1"/>
</dbReference>
<dbReference type="InterPro" id="IPR006120">
    <property type="entry name" value="Resolvase_HTH_dom"/>
</dbReference>
<organism evidence="7 8">
    <name type="scientific">Halalkalibacter hemicellulosilyticusJCM 9152</name>
    <dbReference type="NCBI Taxonomy" id="1236971"/>
    <lineage>
        <taxon>Bacteria</taxon>
        <taxon>Bacillati</taxon>
        <taxon>Bacillota</taxon>
        <taxon>Bacilli</taxon>
        <taxon>Bacillales</taxon>
        <taxon>Bacillaceae</taxon>
        <taxon>Halalkalibacter</taxon>
    </lineage>
</organism>
<name>W4QLA7_9BACI</name>
<evidence type="ECO:0000256" key="4">
    <source>
        <dbReference type="ARBA" id="ARBA00023172"/>
    </source>
</evidence>
<dbReference type="Gene3D" id="1.10.10.60">
    <property type="entry name" value="Homeodomain-like"/>
    <property type="match status" value="1"/>
</dbReference>
<evidence type="ECO:0000259" key="5">
    <source>
        <dbReference type="PROSITE" id="PS50531"/>
    </source>
</evidence>
<keyword evidence="8" id="KW-1185">Reference proteome</keyword>
<evidence type="ECO:0000256" key="2">
    <source>
        <dbReference type="ARBA" id="ARBA00022578"/>
    </source>
</evidence>
<comment type="similarity">
    <text evidence="1">Belongs to the transposase IS21/IS408/IS1162 family.</text>
</comment>
<comment type="caution">
    <text evidence="7">The sequence shown here is derived from an EMBL/GenBank/DDBJ whole genome shotgun (WGS) entry which is preliminary data.</text>
</comment>
<dbReference type="CDD" id="cd00569">
    <property type="entry name" value="HTH_Hin_like"/>
    <property type="match status" value="1"/>
</dbReference>
<feature type="domain" description="HTH IS21-type" evidence="5">
    <location>
        <begin position="5"/>
        <end position="70"/>
    </location>
</feature>
<dbReference type="PANTHER" id="PTHR35004">
    <property type="entry name" value="TRANSPOSASE RV3428C-RELATED"/>
    <property type="match status" value="1"/>
</dbReference>
<dbReference type="RefSeq" id="WP_035347142.1">
    <property type="nucleotide sequence ID" value="NZ_BAUU01000046.1"/>
</dbReference>
<dbReference type="InterPro" id="IPR001584">
    <property type="entry name" value="Integrase_cat-core"/>
</dbReference>
<evidence type="ECO:0000256" key="1">
    <source>
        <dbReference type="ARBA" id="ARBA00009277"/>
    </source>
</evidence>
<evidence type="ECO:0000313" key="7">
    <source>
        <dbReference type="EMBL" id="GAE32692.1"/>
    </source>
</evidence>
<dbReference type="STRING" id="1236971.JCM9152_4252"/>
<dbReference type="EMBL" id="BAUU01000046">
    <property type="protein sequence ID" value="GAE32692.1"/>
    <property type="molecule type" value="Genomic_DNA"/>
</dbReference>
<dbReference type="OrthoDB" id="92877at2"/>
<dbReference type="InterPro" id="IPR017894">
    <property type="entry name" value="HTH_IS21_transposase_type"/>
</dbReference>
<dbReference type="Proteomes" id="UP000018895">
    <property type="component" value="Unassembled WGS sequence"/>
</dbReference>
<dbReference type="GO" id="GO:0015074">
    <property type="term" value="P:DNA integration"/>
    <property type="evidence" value="ECO:0007669"/>
    <property type="project" value="InterPro"/>
</dbReference>
<proteinExistence type="inferred from homology"/>
<protein>
    <submittedName>
        <fullName evidence="7">Integrase</fullName>
    </submittedName>
</protein>
<gene>
    <name evidence="7" type="ORF">JCM9152_4252</name>
</gene>
<dbReference type="GO" id="GO:0032196">
    <property type="term" value="P:transposition"/>
    <property type="evidence" value="ECO:0007669"/>
    <property type="project" value="UniProtKB-KW"/>
</dbReference>
<evidence type="ECO:0000259" key="6">
    <source>
        <dbReference type="PROSITE" id="PS50994"/>
    </source>
</evidence>
<dbReference type="Pfam" id="PF02796">
    <property type="entry name" value="HTH_7"/>
    <property type="match status" value="1"/>
</dbReference>
<dbReference type="PANTHER" id="PTHR35004:SF6">
    <property type="entry name" value="TRANSPOSASE"/>
    <property type="match status" value="1"/>
</dbReference>
<dbReference type="AlphaFoldDB" id="W4QLA7"/>
<dbReference type="GO" id="GO:0003677">
    <property type="term" value="F:DNA binding"/>
    <property type="evidence" value="ECO:0007669"/>
    <property type="project" value="UniProtKB-KW"/>
</dbReference>
<keyword evidence="2" id="KW-0815">Transposition</keyword>
<feature type="domain" description="Integrase catalytic" evidence="6">
    <location>
        <begin position="124"/>
        <end position="300"/>
    </location>
</feature>
<dbReference type="InterPro" id="IPR009057">
    <property type="entry name" value="Homeodomain-like_sf"/>
</dbReference>
<dbReference type="SUPFAM" id="SSF53098">
    <property type="entry name" value="Ribonuclease H-like"/>
    <property type="match status" value="1"/>
</dbReference>
<sequence length="522" mass="61644">MDKWQVYMEIKQLLKQGFSKRKIAAKLRISRPTLYRYLNRNPQEMAEWMVTIQSREKKLDKYKELILCWLRKYPDMTAAQVQDWLLEKYPFFEVGESTVRSYVSELRKEFNIPKATSPRSYEALPDPPLGEQVQVDFGQTKNTKSNGGTVKLYFIAFVLSHSRYKYKYWLDRPFTTKDVIEAHERAFQWFHGIPNELVYDQDNLIVVSENSGDLILTEEFQKYKEAKKLNLFVCRKADPESKGKIENVVGFIKYNFAKHRIFHNLESWNEQALEWLNRTGNAKVHNTIKKRPIEVFALEKQHLQPVTNIIDVQNNTINSISRSIRKDNTIRYLSNRYSLPLGSFNKYQEVYLSVIDNEKLMICCSDGEILAKHQLSVEKGKLIQNPKHRRDRTKGIDAFIDTVATYFDHKELAYEFISKVREKNPRYIRDQLQLILNSIKTNHSMTINRALEECFKRNLYSGTDFSDIIGYIKRQRPLHVTQTDNAEQMKQPTTMTSRWVMDTHASKREMDEYYSILEGDSQ</sequence>
<keyword evidence="4" id="KW-0233">DNA recombination</keyword>
<dbReference type="Gene3D" id="3.30.420.10">
    <property type="entry name" value="Ribonuclease H-like superfamily/Ribonuclease H"/>
    <property type="match status" value="1"/>
</dbReference>
<dbReference type="SUPFAM" id="SSF46689">
    <property type="entry name" value="Homeodomain-like"/>
    <property type="match status" value="1"/>
</dbReference>
<reference evidence="7" key="1">
    <citation type="journal article" date="2014" name="Genome Announc.">
        <title>Draft Genome Sequences of Three Alkaliphilic Bacillus Strains, Bacillus wakoensis JCM 9140T, Bacillus akibai JCM 9157T, and Bacillus hemicellulosilyticus JCM 9152T.</title>
        <authorList>
            <person name="Yuki M."/>
            <person name="Oshima K."/>
            <person name="Suda W."/>
            <person name="Oshida Y."/>
            <person name="Kitamura K."/>
            <person name="Iida T."/>
            <person name="Hattori M."/>
            <person name="Ohkuma M."/>
        </authorList>
    </citation>
    <scope>NUCLEOTIDE SEQUENCE [LARGE SCALE GENOMIC DNA]</scope>
    <source>
        <strain evidence="7">JCM 9152</strain>
    </source>
</reference>
<evidence type="ECO:0000313" key="8">
    <source>
        <dbReference type="Proteomes" id="UP000018895"/>
    </source>
</evidence>
<dbReference type="GO" id="GO:0000150">
    <property type="term" value="F:DNA strand exchange activity"/>
    <property type="evidence" value="ECO:0007669"/>
    <property type="project" value="InterPro"/>
</dbReference>
<keyword evidence="3" id="KW-0238">DNA-binding</keyword>
<dbReference type="InterPro" id="IPR012337">
    <property type="entry name" value="RNaseH-like_sf"/>
</dbReference>